<dbReference type="InterPro" id="IPR045357">
    <property type="entry name" value="Aminopeptidase_N-like_N"/>
</dbReference>
<feature type="domain" description="ERAP1-like C-terminal" evidence="14">
    <location>
        <begin position="612"/>
        <end position="917"/>
    </location>
</feature>
<keyword evidence="12" id="KW-0472">Membrane</keyword>
<dbReference type="InterPro" id="IPR027268">
    <property type="entry name" value="Peptidase_M4/M1_CTD_sf"/>
</dbReference>
<evidence type="ECO:0000259" key="15">
    <source>
        <dbReference type="Pfam" id="PF17900"/>
    </source>
</evidence>
<dbReference type="Gene3D" id="1.25.50.20">
    <property type="match status" value="1"/>
</dbReference>
<dbReference type="FunFam" id="1.10.390.10:FF:000013">
    <property type="entry name" value="Aminopeptidase N"/>
    <property type="match status" value="1"/>
</dbReference>
<evidence type="ECO:0000256" key="1">
    <source>
        <dbReference type="ARBA" id="ARBA00004609"/>
    </source>
</evidence>
<feature type="active site" description="Proton acceptor" evidence="9">
    <location>
        <position position="377"/>
    </location>
</feature>
<dbReference type="GO" id="GO:0043171">
    <property type="term" value="P:peptide catabolic process"/>
    <property type="evidence" value="ECO:0007669"/>
    <property type="project" value="TreeGrafter"/>
</dbReference>
<proteinExistence type="inferred from homology"/>
<dbReference type="PRINTS" id="PR00756">
    <property type="entry name" value="ALADIPTASE"/>
</dbReference>
<sequence length="963" mass="107114">MGHLVQTSTGGAATASYVVLGSAALLLVLGTVGVQATPPLQLGSLSGPGEDLDSLKNELLNTVRLPRTVIPSHYDLEIRPILTPGDPLIFTAPGKVVIRVRCIVSTQNITLHAFDMDIEHAGVTVTSVQPPIANIPVTGHSDSAELQTYTIELGAALVVGSEYDVEISFVAKVGDRMSGLYRSWYTGTDGNPVYHATTQFQKLGARMAFPCFDEPNYRATFSINIGRSLAHNSLCNSPLETTIPIPEMDGWVWDVYGPTVNMPSYLIAIIVSDFVSVVAPEELSNYEVKTWGPPTMTDPASGEFSARAAAQIVTFFEDYYDSPYQFPKLDSVAIPVFEAGAMENWALNTYRTNLMLWYEGESTQFEQWRQAAVIAHEISHHWFGDLVTCDWWNDLWLNEGFARYMQFLGANVALPQHDILNRYTIDVIQLAMDFDAGPTTEPVRSNVTDQVNNQPSRVIYEKAGALIRMMQGFLTEATLIKGLQTYLDTYEYSNTVQDQLFEQLQTQAVADGTAAEFSVKEIMDTWTLKSGFPIVTIRRAGNNVVFISQEPFVPLNQKLTMQNPSELWYVPISYASKARPDFSSPANMQPKFWVDKYTLATTKIIEDSTTEWIVVNPDARSFFRVVYDAHFLSLILDQLTEDHTVISVSSRSQIIDDYFKSAFAGYVRLEDALEFTKYLNNEIENTVWTTVFNNLRQTNRYLQDRPPAVYNKWKAYLLSKITLALDTIEWEQQPTDTPVRIILRTQLLDWACALGAQKCEEVATTYATELATGTSIPADIQPMIYCKAVSMADTLTLPGDFDVKSHVLENYRAATRAERHTVFINSLACNAPKEDEIRGLLDSAIASPSDFTTAHSIQLMQRLADNPENRGTIVTYFQANMIPIIAALNQTAISSVITTMASYTSESSMVSQLDGLITAALNFVDQTGVINSLNAARATLATNIAWIDNYATQIETWIDTVSP</sequence>
<dbReference type="Pfam" id="PF17900">
    <property type="entry name" value="Peptidase_M1_N"/>
    <property type="match status" value="1"/>
</dbReference>
<evidence type="ECO:0000256" key="12">
    <source>
        <dbReference type="RuleBase" id="RU364040"/>
    </source>
</evidence>
<dbReference type="InterPro" id="IPR050344">
    <property type="entry name" value="Peptidase_M1_aminopeptidases"/>
</dbReference>
<keyword evidence="12" id="KW-1133">Transmembrane helix</keyword>
<feature type="transmembrane region" description="Helical" evidence="12">
    <location>
        <begin position="12"/>
        <end position="34"/>
    </location>
</feature>
<feature type="binding site" evidence="10">
    <location>
        <position position="399"/>
    </location>
    <ligand>
        <name>Zn(2+)</name>
        <dbReference type="ChEBI" id="CHEBI:29105"/>
        <note>catalytic</note>
    </ligand>
</feature>
<dbReference type="Proteomes" id="UP000198287">
    <property type="component" value="Unassembled WGS sequence"/>
</dbReference>
<comment type="similarity">
    <text evidence="2 12">Belongs to the peptidase M1 family.</text>
</comment>
<dbReference type="EMBL" id="LNIX01000001">
    <property type="protein sequence ID" value="OXA62780.1"/>
    <property type="molecule type" value="Genomic_DNA"/>
</dbReference>
<dbReference type="Gene3D" id="1.10.390.10">
    <property type="entry name" value="Neutral Protease Domain 2"/>
    <property type="match status" value="1"/>
</dbReference>
<keyword evidence="7 10" id="KW-0862">Zinc</keyword>
<keyword evidence="3 12" id="KW-0031">Aminopeptidase</keyword>
<dbReference type="OMA" id="MWAFQAI"/>
<dbReference type="GO" id="GO:0008270">
    <property type="term" value="F:zinc ion binding"/>
    <property type="evidence" value="ECO:0007669"/>
    <property type="project" value="UniProtKB-UniRule"/>
</dbReference>
<keyword evidence="6 12" id="KW-0378">Hydrolase</keyword>
<dbReference type="Gene3D" id="2.60.40.1730">
    <property type="entry name" value="tricorn interacting facor f3 domain"/>
    <property type="match status" value="1"/>
</dbReference>
<dbReference type="SUPFAM" id="SSF63737">
    <property type="entry name" value="Leukotriene A4 hydrolase N-terminal domain"/>
    <property type="match status" value="1"/>
</dbReference>
<dbReference type="InterPro" id="IPR034016">
    <property type="entry name" value="M1_APN-typ"/>
</dbReference>
<comment type="caution">
    <text evidence="16">The sequence shown here is derived from an EMBL/GenBank/DDBJ whole genome shotgun (WGS) entry which is preliminary data.</text>
</comment>
<evidence type="ECO:0000259" key="13">
    <source>
        <dbReference type="Pfam" id="PF01433"/>
    </source>
</evidence>
<keyword evidence="8 12" id="KW-0482">Metalloprotease</keyword>
<reference evidence="16 17" key="1">
    <citation type="submission" date="2015-12" db="EMBL/GenBank/DDBJ databases">
        <title>The genome of Folsomia candida.</title>
        <authorList>
            <person name="Faddeeva A."/>
            <person name="Derks M.F."/>
            <person name="Anvar Y."/>
            <person name="Smit S."/>
            <person name="Van Straalen N."/>
            <person name="Roelofs D."/>
        </authorList>
    </citation>
    <scope>NUCLEOTIDE SEQUENCE [LARGE SCALE GENOMIC DNA]</scope>
    <source>
        <strain evidence="16 17">VU population</strain>
        <tissue evidence="16">Whole body</tissue>
    </source>
</reference>
<dbReference type="Gene3D" id="2.60.40.1910">
    <property type="match status" value="1"/>
</dbReference>
<dbReference type="EC" id="3.4.11.-" evidence="12"/>
<feature type="binding site" evidence="10">
    <location>
        <position position="376"/>
    </location>
    <ligand>
        <name>Zn(2+)</name>
        <dbReference type="ChEBI" id="CHEBI:29105"/>
        <note>catalytic</note>
    </ligand>
</feature>
<evidence type="ECO:0000256" key="11">
    <source>
        <dbReference type="PIRSR" id="PIRSR634016-4"/>
    </source>
</evidence>
<keyword evidence="5 10" id="KW-0479">Metal-binding</keyword>
<dbReference type="GO" id="GO:0042277">
    <property type="term" value="F:peptide binding"/>
    <property type="evidence" value="ECO:0007669"/>
    <property type="project" value="TreeGrafter"/>
</dbReference>
<name>A0A226F059_FOLCA</name>
<organism evidence="16 17">
    <name type="scientific">Folsomia candida</name>
    <name type="common">Springtail</name>
    <dbReference type="NCBI Taxonomy" id="158441"/>
    <lineage>
        <taxon>Eukaryota</taxon>
        <taxon>Metazoa</taxon>
        <taxon>Ecdysozoa</taxon>
        <taxon>Arthropoda</taxon>
        <taxon>Hexapoda</taxon>
        <taxon>Collembola</taxon>
        <taxon>Entomobryomorpha</taxon>
        <taxon>Isotomoidea</taxon>
        <taxon>Isotomidae</taxon>
        <taxon>Proisotominae</taxon>
        <taxon>Folsomia</taxon>
    </lineage>
</organism>
<evidence type="ECO:0000256" key="2">
    <source>
        <dbReference type="ARBA" id="ARBA00010136"/>
    </source>
</evidence>
<evidence type="ECO:0000256" key="5">
    <source>
        <dbReference type="ARBA" id="ARBA00022723"/>
    </source>
</evidence>
<feature type="domain" description="Peptidase M1 membrane alanine aminopeptidase" evidence="13">
    <location>
        <begin position="306"/>
        <end position="526"/>
    </location>
</feature>
<dbReference type="SUPFAM" id="SSF55486">
    <property type="entry name" value="Metalloproteases ('zincins'), catalytic domain"/>
    <property type="match status" value="1"/>
</dbReference>
<dbReference type="InterPro" id="IPR001930">
    <property type="entry name" value="Peptidase_M1"/>
</dbReference>
<feature type="domain" description="Aminopeptidase N-like N-terminal" evidence="15">
    <location>
        <begin position="71"/>
        <end position="266"/>
    </location>
</feature>
<protein>
    <recommendedName>
        <fullName evidence="12">Aminopeptidase</fullName>
        <ecNumber evidence="12">3.4.11.-</ecNumber>
    </recommendedName>
</protein>
<evidence type="ECO:0000256" key="3">
    <source>
        <dbReference type="ARBA" id="ARBA00022438"/>
    </source>
</evidence>
<dbReference type="PANTHER" id="PTHR11533">
    <property type="entry name" value="PROTEASE M1 ZINC METALLOPROTEASE"/>
    <property type="match status" value="1"/>
</dbReference>
<dbReference type="InterPro" id="IPR014782">
    <property type="entry name" value="Peptidase_M1_dom"/>
</dbReference>
<dbReference type="PANTHER" id="PTHR11533:SF294">
    <property type="entry name" value="THYROTROPIN-RELEASING HORMONE-DEGRADING ECTOENZYME"/>
    <property type="match status" value="1"/>
</dbReference>
<dbReference type="STRING" id="158441.A0A226F059"/>
<evidence type="ECO:0000256" key="6">
    <source>
        <dbReference type="ARBA" id="ARBA00022801"/>
    </source>
</evidence>
<comment type="subcellular location">
    <subcellularLocation>
        <location evidence="1">Cell membrane</location>
        <topology evidence="1">Lipid-anchor</topology>
        <topology evidence="1">GPI-anchor</topology>
    </subcellularLocation>
</comment>
<keyword evidence="4 12" id="KW-0645">Protease</keyword>
<dbReference type="GO" id="GO:0070006">
    <property type="term" value="F:metalloaminopeptidase activity"/>
    <property type="evidence" value="ECO:0007669"/>
    <property type="project" value="TreeGrafter"/>
</dbReference>
<evidence type="ECO:0000259" key="14">
    <source>
        <dbReference type="Pfam" id="PF11838"/>
    </source>
</evidence>
<evidence type="ECO:0000256" key="4">
    <source>
        <dbReference type="ARBA" id="ARBA00022670"/>
    </source>
</evidence>
<dbReference type="GO" id="GO:0005886">
    <property type="term" value="C:plasma membrane"/>
    <property type="evidence" value="ECO:0007669"/>
    <property type="project" value="UniProtKB-SubCell"/>
</dbReference>
<dbReference type="InterPro" id="IPR024571">
    <property type="entry name" value="ERAP1-like_C_dom"/>
</dbReference>
<keyword evidence="12" id="KW-0812">Transmembrane</keyword>
<accession>A0A226F059</accession>
<dbReference type="AlphaFoldDB" id="A0A226F059"/>
<feature type="binding site" evidence="10">
    <location>
        <position position="380"/>
    </location>
    <ligand>
        <name>Zn(2+)</name>
        <dbReference type="ChEBI" id="CHEBI:29105"/>
        <note>catalytic</note>
    </ligand>
</feature>
<dbReference type="CDD" id="cd09601">
    <property type="entry name" value="M1_APN-Q_like"/>
    <property type="match status" value="1"/>
</dbReference>
<dbReference type="GO" id="GO:0005615">
    <property type="term" value="C:extracellular space"/>
    <property type="evidence" value="ECO:0007669"/>
    <property type="project" value="TreeGrafter"/>
</dbReference>
<evidence type="ECO:0000256" key="10">
    <source>
        <dbReference type="PIRSR" id="PIRSR634016-3"/>
    </source>
</evidence>
<evidence type="ECO:0000313" key="16">
    <source>
        <dbReference type="EMBL" id="OXA62780.1"/>
    </source>
</evidence>
<evidence type="ECO:0000256" key="7">
    <source>
        <dbReference type="ARBA" id="ARBA00022833"/>
    </source>
</evidence>
<dbReference type="InterPro" id="IPR042097">
    <property type="entry name" value="Aminopeptidase_N-like_N_sf"/>
</dbReference>
<comment type="cofactor">
    <cofactor evidence="10 12">
        <name>Zn(2+)</name>
        <dbReference type="ChEBI" id="CHEBI:29105"/>
    </cofactor>
    <text evidence="10 12">Binds 1 zinc ion per subunit.</text>
</comment>
<keyword evidence="17" id="KW-1185">Reference proteome</keyword>
<evidence type="ECO:0000313" key="17">
    <source>
        <dbReference type="Proteomes" id="UP000198287"/>
    </source>
</evidence>
<evidence type="ECO:0000256" key="8">
    <source>
        <dbReference type="ARBA" id="ARBA00023049"/>
    </source>
</evidence>
<gene>
    <name evidence="16" type="ORF">Fcan01_03495</name>
</gene>
<feature type="site" description="Transition state stabilizer" evidence="11">
    <location>
        <position position="460"/>
    </location>
</feature>
<dbReference type="GO" id="GO:0005737">
    <property type="term" value="C:cytoplasm"/>
    <property type="evidence" value="ECO:0007669"/>
    <property type="project" value="TreeGrafter"/>
</dbReference>
<evidence type="ECO:0000256" key="9">
    <source>
        <dbReference type="PIRSR" id="PIRSR634016-1"/>
    </source>
</evidence>
<dbReference type="GO" id="GO:0006508">
    <property type="term" value="P:proteolysis"/>
    <property type="evidence" value="ECO:0007669"/>
    <property type="project" value="UniProtKB-KW"/>
</dbReference>
<dbReference type="Pfam" id="PF11838">
    <property type="entry name" value="ERAP1_C"/>
    <property type="match status" value="1"/>
</dbReference>
<dbReference type="Pfam" id="PF01433">
    <property type="entry name" value="Peptidase_M1"/>
    <property type="match status" value="1"/>
</dbReference>
<dbReference type="OrthoDB" id="510539at2759"/>